<organism evidence="1 2">
    <name type="scientific">Catagonus wagneri</name>
    <name type="common">Chacoan peccary</name>
    <dbReference type="NCBI Taxonomy" id="51154"/>
    <lineage>
        <taxon>Eukaryota</taxon>
        <taxon>Metazoa</taxon>
        <taxon>Chordata</taxon>
        <taxon>Craniata</taxon>
        <taxon>Vertebrata</taxon>
        <taxon>Euteleostomi</taxon>
        <taxon>Mammalia</taxon>
        <taxon>Eutheria</taxon>
        <taxon>Laurasiatheria</taxon>
        <taxon>Artiodactyla</taxon>
        <taxon>Suina</taxon>
        <taxon>Tayassuidae</taxon>
        <taxon>Catagonus</taxon>
    </lineage>
</organism>
<name>A0A8C3VEL9_9CETA</name>
<evidence type="ECO:0000313" key="2">
    <source>
        <dbReference type="Proteomes" id="UP000694540"/>
    </source>
</evidence>
<evidence type="ECO:0000313" key="1">
    <source>
        <dbReference type="Ensembl" id="ENSCWAP00000000722.1"/>
    </source>
</evidence>
<proteinExistence type="predicted"/>
<reference evidence="1" key="2">
    <citation type="submission" date="2025-09" db="UniProtKB">
        <authorList>
            <consortium name="Ensembl"/>
        </authorList>
    </citation>
    <scope>IDENTIFICATION</scope>
</reference>
<accession>A0A8C3VEL9</accession>
<dbReference type="Ensembl" id="ENSCWAT00000000815.1">
    <property type="protein sequence ID" value="ENSCWAP00000000722.1"/>
    <property type="gene ID" value="ENSCWAG00000000627.1"/>
</dbReference>
<protein>
    <submittedName>
        <fullName evidence="1">Uncharacterized protein</fullName>
    </submittedName>
</protein>
<keyword evidence="2" id="KW-1185">Reference proteome</keyword>
<dbReference type="GeneTree" id="ENSGT00900000143489"/>
<dbReference type="AlphaFoldDB" id="A0A8C3VEL9"/>
<reference evidence="1" key="1">
    <citation type="submission" date="2025-08" db="UniProtKB">
        <authorList>
            <consortium name="Ensembl"/>
        </authorList>
    </citation>
    <scope>IDENTIFICATION</scope>
</reference>
<sequence>MGRAGRLGLSCSPVVARLPHPAPPLVGSTPTCSWSLGQLHCLPTCSWVGPYPPAPPHPCPLVLKGRTKYHPPQGILGMPSCPRQRAAHLFSIYIKIVCILL</sequence>
<dbReference type="Proteomes" id="UP000694540">
    <property type="component" value="Unplaced"/>
</dbReference>